<name>L1IMC7_GUITC</name>
<protein>
    <submittedName>
        <fullName evidence="2 3">Uncharacterized protein</fullName>
    </submittedName>
</protein>
<dbReference type="RefSeq" id="XP_005823930.1">
    <property type="nucleotide sequence ID" value="XM_005823873.1"/>
</dbReference>
<reference evidence="4" key="2">
    <citation type="submission" date="2012-11" db="EMBL/GenBank/DDBJ databases">
        <authorList>
            <person name="Kuo A."/>
            <person name="Curtis B.A."/>
            <person name="Tanifuji G."/>
            <person name="Burki F."/>
            <person name="Gruber A."/>
            <person name="Irimia M."/>
            <person name="Maruyama S."/>
            <person name="Arias M.C."/>
            <person name="Ball S.G."/>
            <person name="Gile G.H."/>
            <person name="Hirakawa Y."/>
            <person name="Hopkins J.F."/>
            <person name="Rensing S.A."/>
            <person name="Schmutz J."/>
            <person name="Symeonidi A."/>
            <person name="Elias M."/>
            <person name="Eveleigh R.J."/>
            <person name="Herman E.K."/>
            <person name="Klute M.J."/>
            <person name="Nakayama T."/>
            <person name="Obornik M."/>
            <person name="Reyes-Prieto A."/>
            <person name="Armbrust E.V."/>
            <person name="Aves S.J."/>
            <person name="Beiko R.G."/>
            <person name="Coutinho P."/>
            <person name="Dacks J.B."/>
            <person name="Durnford D.G."/>
            <person name="Fast N.M."/>
            <person name="Green B.R."/>
            <person name="Grisdale C."/>
            <person name="Hempe F."/>
            <person name="Henrissat B."/>
            <person name="Hoppner M.P."/>
            <person name="Ishida K.-I."/>
            <person name="Kim E."/>
            <person name="Koreny L."/>
            <person name="Kroth P.G."/>
            <person name="Liu Y."/>
            <person name="Malik S.-B."/>
            <person name="Maier U.G."/>
            <person name="McRose D."/>
            <person name="Mock T."/>
            <person name="Neilson J.A."/>
            <person name="Onodera N.T."/>
            <person name="Poole A.M."/>
            <person name="Pritham E.J."/>
            <person name="Richards T.A."/>
            <person name="Rocap G."/>
            <person name="Roy S.W."/>
            <person name="Sarai C."/>
            <person name="Schaack S."/>
            <person name="Shirato S."/>
            <person name="Slamovits C.H."/>
            <person name="Spencer D.F."/>
            <person name="Suzuki S."/>
            <person name="Worden A.Z."/>
            <person name="Zauner S."/>
            <person name="Barry K."/>
            <person name="Bell C."/>
            <person name="Bharti A.K."/>
            <person name="Crow J.A."/>
            <person name="Grimwood J."/>
            <person name="Kramer R."/>
            <person name="Lindquist E."/>
            <person name="Lucas S."/>
            <person name="Salamov A."/>
            <person name="McFadden G.I."/>
            <person name="Lane C.E."/>
            <person name="Keeling P.J."/>
            <person name="Gray M.W."/>
            <person name="Grigoriev I.V."/>
            <person name="Archibald J.M."/>
        </authorList>
    </citation>
    <scope>NUCLEOTIDE SEQUENCE</scope>
    <source>
        <strain evidence="4">CCMP2712</strain>
    </source>
</reference>
<keyword evidence="4" id="KW-1185">Reference proteome</keyword>
<feature type="region of interest" description="Disordered" evidence="1">
    <location>
        <begin position="40"/>
        <end position="72"/>
    </location>
</feature>
<dbReference type="KEGG" id="gtt:GUITHDRAFT_116817"/>
<evidence type="ECO:0000313" key="2">
    <source>
        <dbReference type="EMBL" id="EKX36950.1"/>
    </source>
</evidence>
<accession>L1IMC7</accession>
<reference evidence="2 4" key="1">
    <citation type="journal article" date="2012" name="Nature">
        <title>Algal genomes reveal evolutionary mosaicism and the fate of nucleomorphs.</title>
        <authorList>
            <consortium name="DOE Joint Genome Institute"/>
            <person name="Curtis B.A."/>
            <person name="Tanifuji G."/>
            <person name="Burki F."/>
            <person name="Gruber A."/>
            <person name="Irimia M."/>
            <person name="Maruyama S."/>
            <person name="Arias M.C."/>
            <person name="Ball S.G."/>
            <person name="Gile G.H."/>
            <person name="Hirakawa Y."/>
            <person name="Hopkins J.F."/>
            <person name="Kuo A."/>
            <person name="Rensing S.A."/>
            <person name="Schmutz J."/>
            <person name="Symeonidi A."/>
            <person name="Elias M."/>
            <person name="Eveleigh R.J."/>
            <person name="Herman E.K."/>
            <person name="Klute M.J."/>
            <person name="Nakayama T."/>
            <person name="Obornik M."/>
            <person name="Reyes-Prieto A."/>
            <person name="Armbrust E.V."/>
            <person name="Aves S.J."/>
            <person name="Beiko R.G."/>
            <person name="Coutinho P."/>
            <person name="Dacks J.B."/>
            <person name="Durnford D.G."/>
            <person name="Fast N.M."/>
            <person name="Green B.R."/>
            <person name="Grisdale C.J."/>
            <person name="Hempel F."/>
            <person name="Henrissat B."/>
            <person name="Hoppner M.P."/>
            <person name="Ishida K."/>
            <person name="Kim E."/>
            <person name="Koreny L."/>
            <person name="Kroth P.G."/>
            <person name="Liu Y."/>
            <person name="Malik S.B."/>
            <person name="Maier U.G."/>
            <person name="McRose D."/>
            <person name="Mock T."/>
            <person name="Neilson J.A."/>
            <person name="Onodera N.T."/>
            <person name="Poole A.M."/>
            <person name="Pritham E.J."/>
            <person name="Richards T.A."/>
            <person name="Rocap G."/>
            <person name="Roy S.W."/>
            <person name="Sarai C."/>
            <person name="Schaack S."/>
            <person name="Shirato S."/>
            <person name="Slamovits C.H."/>
            <person name="Spencer D.F."/>
            <person name="Suzuki S."/>
            <person name="Worden A.Z."/>
            <person name="Zauner S."/>
            <person name="Barry K."/>
            <person name="Bell C."/>
            <person name="Bharti A.K."/>
            <person name="Crow J.A."/>
            <person name="Grimwood J."/>
            <person name="Kramer R."/>
            <person name="Lindquist E."/>
            <person name="Lucas S."/>
            <person name="Salamov A."/>
            <person name="McFadden G.I."/>
            <person name="Lane C.E."/>
            <person name="Keeling P.J."/>
            <person name="Gray M.W."/>
            <person name="Grigoriev I.V."/>
            <person name="Archibald J.M."/>
        </authorList>
    </citation>
    <scope>NUCLEOTIDE SEQUENCE</scope>
    <source>
        <strain evidence="2 4">CCMP2712</strain>
    </source>
</reference>
<dbReference type="Proteomes" id="UP000011087">
    <property type="component" value="Unassembled WGS sequence"/>
</dbReference>
<evidence type="ECO:0000256" key="1">
    <source>
        <dbReference type="SAM" id="MobiDB-lite"/>
    </source>
</evidence>
<gene>
    <name evidence="2" type="ORF">GUITHDRAFT_116817</name>
</gene>
<dbReference type="HOGENOM" id="CLU_793311_0_0_1"/>
<dbReference type="EMBL" id="JH993065">
    <property type="protein sequence ID" value="EKX36950.1"/>
    <property type="molecule type" value="Genomic_DNA"/>
</dbReference>
<feature type="region of interest" description="Disordered" evidence="1">
    <location>
        <begin position="1"/>
        <end position="26"/>
    </location>
</feature>
<dbReference type="GeneID" id="17293703"/>
<dbReference type="EnsemblProtists" id="EKX36950">
    <property type="protein sequence ID" value="EKX36950"/>
    <property type="gene ID" value="GUITHDRAFT_116817"/>
</dbReference>
<dbReference type="AlphaFoldDB" id="L1IMC7"/>
<feature type="compositionally biased region" description="Acidic residues" evidence="1">
    <location>
        <begin position="51"/>
        <end position="62"/>
    </location>
</feature>
<reference evidence="3" key="3">
    <citation type="submission" date="2015-06" db="UniProtKB">
        <authorList>
            <consortium name="EnsemblProtists"/>
        </authorList>
    </citation>
    <scope>IDENTIFICATION</scope>
</reference>
<feature type="region of interest" description="Disordered" evidence="1">
    <location>
        <begin position="216"/>
        <end position="247"/>
    </location>
</feature>
<sequence length="350" mass="39969">MSLWRGGAREEAEEDEEEGEAKFLELPDFLNPLSQLSLLNLVTGPDSGGDGPDDESQAEPNEDGGGGLAPGKSTSKQLDYYWTRRMEAVIAAEKMVEAAKAKALEIDRKTDDIESKIRTKLMTAKSEVTRIVSAQRFRSLKWSHSVNQDKDDLEQTMLYFHEKLDAFEVRLAFGRPSAPKIDFGVEFDETFRRKVIKRRRRSSVVSMEDFGRMQDSKALVEDYDSPGGSDSDQEGDRKQGSNNVTVSRKTIVQELGNVSTPEEAEARLKLIRRELETRLHEYSNAAGLLEKTNRHHAIMKKCANKRIMIQRQIMKVEDMLKKIKRQRMVHKMKTVKPAMYEQSYDDESMQ</sequence>
<dbReference type="PaxDb" id="55529-EKX36950"/>
<evidence type="ECO:0000313" key="3">
    <source>
        <dbReference type="EnsemblProtists" id="EKX36950"/>
    </source>
</evidence>
<proteinExistence type="predicted"/>
<evidence type="ECO:0000313" key="4">
    <source>
        <dbReference type="Proteomes" id="UP000011087"/>
    </source>
</evidence>
<organism evidence="2">
    <name type="scientific">Guillardia theta (strain CCMP2712)</name>
    <name type="common">Cryptophyte</name>
    <dbReference type="NCBI Taxonomy" id="905079"/>
    <lineage>
        <taxon>Eukaryota</taxon>
        <taxon>Cryptophyceae</taxon>
        <taxon>Pyrenomonadales</taxon>
        <taxon>Geminigeraceae</taxon>
        <taxon>Guillardia</taxon>
    </lineage>
</organism>